<dbReference type="EMBL" id="CALQ01000280">
    <property type="protein sequence ID" value="CCM13484.1"/>
    <property type="molecule type" value="Genomic_DNA"/>
</dbReference>
<name>A0A1E1IQW0_LEIGU</name>
<organism evidence="1">
    <name type="scientific">Leishmania guyanensis</name>
    <dbReference type="NCBI Taxonomy" id="5670"/>
    <lineage>
        <taxon>Eukaryota</taxon>
        <taxon>Discoba</taxon>
        <taxon>Euglenozoa</taxon>
        <taxon>Kinetoplastea</taxon>
        <taxon>Metakinetoplastina</taxon>
        <taxon>Trypanosomatida</taxon>
        <taxon>Trypanosomatidae</taxon>
        <taxon>Leishmaniinae</taxon>
        <taxon>Leishmania</taxon>
        <taxon>Leishmania guyanensis species complex</taxon>
    </lineage>
</organism>
<dbReference type="AlphaFoldDB" id="A0A1E1IQW0"/>
<sequence>MCVRAKSAVYNSFLSTYCMPFNPFSILGQLYNLRNLLPYRPLLPLLHTLTSRQRHTAASVPLRTRMQRSTPHI</sequence>
<gene>
    <name evidence="1" type="primary">LgM4147LRVhigh.10.00310.00550</name>
    <name evidence="1" type="ORF">BN36_1009970</name>
</gene>
<evidence type="ECO:0000313" key="1">
    <source>
        <dbReference type="EMBL" id="CCM13484.1"/>
    </source>
</evidence>
<reference evidence="1" key="1">
    <citation type="submission" date="2012-08" db="EMBL/GenBank/DDBJ databases">
        <title>Comparative genomics of metastatic and non-metastatic Leishmania guyanensis provides insights into polygenic factors involved in Leishmania RNA virus infection.</title>
        <authorList>
            <person name="Smith D."/>
            <person name="Hertz-Fowler C."/>
            <person name="Martin R."/>
            <person name="Dickens N."/>
            <person name="Fasel N."/>
            <person name="Falquet L."/>
            <person name="Beverley S."/>
            <person name="Zangger H."/>
            <person name="Calderon-Copete S."/>
            <person name="Mottram J."/>
            <person name="Xenarios I."/>
        </authorList>
    </citation>
    <scope>NUCLEOTIDE SEQUENCE</scope>
    <source>
        <strain evidence="1">MHOM/BR/75/M4147/SSU:IR2SAT-LUC</strain>
    </source>
</reference>
<protein>
    <submittedName>
        <fullName evidence="1">Uncharacterized protein</fullName>
    </submittedName>
</protein>
<proteinExistence type="predicted"/>
<accession>A0A1E1IQW0</accession>